<evidence type="ECO:0000313" key="8">
    <source>
        <dbReference type="Proteomes" id="UP000647133"/>
    </source>
</evidence>
<dbReference type="InterPro" id="IPR020094">
    <property type="entry name" value="TruA/RsuA/RluB/E/F_N"/>
</dbReference>
<feature type="domain" description="Pseudouridine synthase I TruA alpha/beta" evidence="6">
    <location>
        <begin position="13"/>
        <end position="102"/>
    </location>
</feature>
<comment type="caution">
    <text evidence="7">The sequence shown here is derived from an EMBL/GenBank/DDBJ whole genome shotgun (WGS) entry which is preliminary data.</text>
</comment>
<dbReference type="GO" id="GO:0160147">
    <property type="term" value="F:tRNA pseudouridine(38-40) synthase activity"/>
    <property type="evidence" value="ECO:0007669"/>
    <property type="project" value="UniProtKB-EC"/>
</dbReference>
<dbReference type="Gene3D" id="3.30.70.580">
    <property type="entry name" value="Pseudouridine synthase I, catalytic domain, N-terminal subdomain"/>
    <property type="match status" value="1"/>
</dbReference>
<dbReference type="EC" id="5.4.99.12" evidence="4"/>
<dbReference type="NCBIfam" id="TIGR00071">
    <property type="entry name" value="hisT_truA"/>
    <property type="match status" value="1"/>
</dbReference>
<dbReference type="SUPFAM" id="SSF55120">
    <property type="entry name" value="Pseudouridine synthase"/>
    <property type="match status" value="1"/>
</dbReference>
<keyword evidence="8" id="KW-1185">Reference proteome</keyword>
<organism evidence="7 8">
    <name type="scientific">Echinicola arenosa</name>
    <dbReference type="NCBI Taxonomy" id="2774144"/>
    <lineage>
        <taxon>Bacteria</taxon>
        <taxon>Pseudomonadati</taxon>
        <taxon>Bacteroidota</taxon>
        <taxon>Cytophagia</taxon>
        <taxon>Cytophagales</taxon>
        <taxon>Cyclobacteriaceae</taxon>
        <taxon>Echinicola</taxon>
    </lineage>
</organism>
<dbReference type="PANTHER" id="PTHR11142:SF5">
    <property type="entry name" value="TRNA PSEUDOURIDINE(38_39) SYNTHASE"/>
    <property type="match status" value="1"/>
</dbReference>
<comment type="subunit">
    <text evidence="4">Homodimer.</text>
</comment>
<dbReference type="Pfam" id="PF01416">
    <property type="entry name" value="PseudoU_synth_1"/>
    <property type="match status" value="2"/>
</dbReference>
<comment type="catalytic activity">
    <reaction evidence="4 5">
        <text>uridine(38/39/40) in tRNA = pseudouridine(38/39/40) in tRNA</text>
        <dbReference type="Rhea" id="RHEA:22376"/>
        <dbReference type="Rhea" id="RHEA-COMP:10085"/>
        <dbReference type="Rhea" id="RHEA-COMP:10087"/>
        <dbReference type="ChEBI" id="CHEBI:65314"/>
        <dbReference type="ChEBI" id="CHEBI:65315"/>
        <dbReference type="EC" id="5.4.99.12"/>
    </reaction>
</comment>
<comment type="caution">
    <text evidence="4">Lacks conserved residue(s) required for the propagation of feature annotation.</text>
</comment>
<dbReference type="InterPro" id="IPR020103">
    <property type="entry name" value="PsdUridine_synth_cat_dom_sf"/>
</dbReference>
<dbReference type="InterPro" id="IPR001406">
    <property type="entry name" value="PsdUridine_synth_TruA"/>
</dbReference>
<feature type="domain" description="Pseudouridine synthase I TruA alpha/beta" evidence="6">
    <location>
        <begin position="149"/>
        <end position="260"/>
    </location>
</feature>
<accession>A0ABR9ANY2</accession>
<dbReference type="PIRSF" id="PIRSF001430">
    <property type="entry name" value="tRNA_psdUrid_synth"/>
    <property type="match status" value="1"/>
</dbReference>
<feature type="active site" description="Nucleophile" evidence="4">
    <location>
        <position position="57"/>
    </location>
</feature>
<evidence type="ECO:0000256" key="3">
    <source>
        <dbReference type="ARBA" id="ARBA00023235"/>
    </source>
</evidence>
<keyword evidence="2 4" id="KW-0819">tRNA processing</keyword>
<comment type="similarity">
    <text evidence="1 4 5">Belongs to the tRNA pseudouridine synthase TruA family.</text>
</comment>
<feature type="binding site" evidence="4">
    <location>
        <position position="115"/>
    </location>
    <ligand>
        <name>substrate</name>
    </ligand>
</feature>
<dbReference type="PANTHER" id="PTHR11142">
    <property type="entry name" value="PSEUDOURIDYLATE SYNTHASE"/>
    <property type="match status" value="1"/>
</dbReference>
<gene>
    <name evidence="4 7" type="primary">truA</name>
    <name evidence="7" type="ORF">IFO69_17205</name>
</gene>
<proteinExistence type="inferred from homology"/>
<dbReference type="InterPro" id="IPR020095">
    <property type="entry name" value="PsdUridine_synth_TruA_C"/>
</dbReference>
<dbReference type="RefSeq" id="WP_192011372.1">
    <property type="nucleotide sequence ID" value="NZ_JACYTQ010000007.1"/>
</dbReference>
<evidence type="ECO:0000313" key="7">
    <source>
        <dbReference type="EMBL" id="MBD8490493.1"/>
    </source>
</evidence>
<sequence>MKSKPHTYLFKVQYLGFRYHGWQKQPGVKTIQEMLERAFKAKLGHGDFNILGAGRTDAGVSCMGGFFELFSTEEVNLDGLINGVNQYLPDDIRLIAAEPIGAKFNIIQDVKEKEYRYYFSFGDKPHPFSAPFVVVIKEQMDIELMKQGAALFSGVNDFRNFCTKPKPETVFKREIKQSSLEEYKHADVEWEISEPVYCLSVKGKGFMRNQVRLMMGALIDLGSHKLTLAQLKNALAGEMSVFPLSKKAEARGLVLHHVSF</sequence>
<protein>
    <recommendedName>
        <fullName evidence="4">tRNA pseudouridine synthase A</fullName>
        <ecNumber evidence="4">5.4.99.12</ecNumber>
    </recommendedName>
    <alternativeName>
        <fullName evidence="4">tRNA pseudouridine(38-40) synthase</fullName>
    </alternativeName>
    <alternativeName>
        <fullName evidence="4">tRNA pseudouridylate synthase I</fullName>
    </alternativeName>
    <alternativeName>
        <fullName evidence="4">tRNA-uridine isomerase I</fullName>
    </alternativeName>
</protein>
<dbReference type="Proteomes" id="UP000647133">
    <property type="component" value="Unassembled WGS sequence"/>
</dbReference>
<dbReference type="HAMAP" id="MF_00171">
    <property type="entry name" value="TruA"/>
    <property type="match status" value="1"/>
</dbReference>
<evidence type="ECO:0000256" key="4">
    <source>
        <dbReference type="HAMAP-Rule" id="MF_00171"/>
    </source>
</evidence>
<keyword evidence="3 4" id="KW-0413">Isomerase</keyword>
<evidence type="ECO:0000256" key="1">
    <source>
        <dbReference type="ARBA" id="ARBA00009375"/>
    </source>
</evidence>
<dbReference type="InterPro" id="IPR020097">
    <property type="entry name" value="PsdUridine_synth_TruA_a/b_dom"/>
</dbReference>
<dbReference type="Gene3D" id="3.30.70.660">
    <property type="entry name" value="Pseudouridine synthase I, catalytic domain, C-terminal subdomain"/>
    <property type="match status" value="1"/>
</dbReference>
<evidence type="ECO:0000259" key="6">
    <source>
        <dbReference type="Pfam" id="PF01416"/>
    </source>
</evidence>
<dbReference type="EMBL" id="JACYTQ010000007">
    <property type="protein sequence ID" value="MBD8490493.1"/>
    <property type="molecule type" value="Genomic_DNA"/>
</dbReference>
<reference evidence="7 8" key="1">
    <citation type="submission" date="2020-09" db="EMBL/GenBank/DDBJ databases">
        <title>Echinicola sp. CAU 1574 isolated from sand of Sido Beach.</title>
        <authorList>
            <person name="Kim W."/>
        </authorList>
    </citation>
    <scope>NUCLEOTIDE SEQUENCE [LARGE SCALE GENOMIC DNA]</scope>
    <source>
        <strain evidence="7 8">CAU 1574</strain>
    </source>
</reference>
<evidence type="ECO:0000256" key="5">
    <source>
        <dbReference type="RuleBase" id="RU003792"/>
    </source>
</evidence>
<name>A0ABR9ANY2_9BACT</name>
<evidence type="ECO:0000256" key="2">
    <source>
        <dbReference type="ARBA" id="ARBA00022694"/>
    </source>
</evidence>
<comment type="function">
    <text evidence="4">Formation of pseudouridine at positions 38, 39 and 40 in the anticodon stem and loop of transfer RNAs.</text>
</comment>